<gene>
    <name evidence="7" type="ORF">EES38_01525</name>
</gene>
<dbReference type="PIRSF" id="PIRSF006157">
    <property type="entry name" value="Doxgns_DODA"/>
    <property type="match status" value="1"/>
</dbReference>
<dbReference type="OrthoDB" id="9790889at2"/>
<evidence type="ECO:0000256" key="4">
    <source>
        <dbReference type="ARBA" id="ARBA00022833"/>
    </source>
</evidence>
<feature type="domain" description="Extradiol ring-cleavage dioxygenase class III enzyme subunit B" evidence="6">
    <location>
        <begin position="8"/>
        <end position="249"/>
    </location>
</feature>
<dbReference type="InterPro" id="IPR004183">
    <property type="entry name" value="Xdiol_dOase_suB"/>
</dbReference>
<dbReference type="InterPro" id="IPR014436">
    <property type="entry name" value="Extradiol_dOase_DODA"/>
</dbReference>
<dbReference type="Pfam" id="PF02900">
    <property type="entry name" value="LigB"/>
    <property type="match status" value="1"/>
</dbReference>
<dbReference type="CDD" id="cd07363">
    <property type="entry name" value="45_DOPA_Dioxygenase"/>
    <property type="match status" value="1"/>
</dbReference>
<evidence type="ECO:0000256" key="3">
    <source>
        <dbReference type="ARBA" id="ARBA00022723"/>
    </source>
</evidence>
<evidence type="ECO:0000256" key="5">
    <source>
        <dbReference type="ARBA" id="ARBA00023002"/>
    </source>
</evidence>
<dbReference type="PANTHER" id="PTHR30096:SF0">
    <property type="entry name" value="4,5-DOPA DIOXYGENASE EXTRADIOL-LIKE PROTEIN"/>
    <property type="match status" value="1"/>
</dbReference>
<organism evidence="7 8">
    <name type="scientific">Vibrio viridaestus</name>
    <dbReference type="NCBI Taxonomy" id="2487322"/>
    <lineage>
        <taxon>Bacteria</taxon>
        <taxon>Pseudomonadati</taxon>
        <taxon>Pseudomonadota</taxon>
        <taxon>Gammaproteobacteria</taxon>
        <taxon>Vibrionales</taxon>
        <taxon>Vibrionaceae</taxon>
        <taxon>Vibrio</taxon>
    </lineage>
</organism>
<dbReference type="AlphaFoldDB" id="A0A3N9TM92"/>
<reference evidence="7 8" key="1">
    <citation type="submission" date="2018-11" db="EMBL/GenBank/DDBJ databases">
        <title>Vibrio LJC006 sp. nov., isolated from seawater during the bloom of the enteromorpha.</title>
        <authorList>
            <person name="Liang J."/>
        </authorList>
    </citation>
    <scope>NUCLEOTIDE SEQUENCE [LARGE SCALE GENOMIC DNA]</scope>
    <source>
        <strain evidence="7 8">LJC006</strain>
    </source>
</reference>
<dbReference type="GO" id="GO:0008198">
    <property type="term" value="F:ferrous iron binding"/>
    <property type="evidence" value="ECO:0007669"/>
    <property type="project" value="InterPro"/>
</dbReference>
<accession>A0A3N9TM92</accession>
<keyword evidence="4" id="KW-0862">Zinc</keyword>
<sequence length="262" mass="29548">MSTVKQPTFFISHGSPMMAVENSATSHFIKDLANTIEKPKAIIVFSAHFDLRKGIVITSGSAPKTIHDFYGFPQELYDMEYSAPGDPELAKRIAQKFEAHGLKPMMSDEQGWDHGVWIPLSLMYPNADIPVVQVSINSLLGAEVNYRYGEMLADFRDENILIIGSGGVSHNLREVFNPVPDKNRVGKVEEFTGWIKEKLEQNDQSSLFNYMEQAPHVFFNHPSQEHFLPLMAAWGASNATPGKRIHKDSEYEILALDAYRFN</sequence>
<evidence type="ECO:0000259" key="6">
    <source>
        <dbReference type="Pfam" id="PF02900"/>
    </source>
</evidence>
<dbReference type="SUPFAM" id="SSF53213">
    <property type="entry name" value="LigB-like"/>
    <property type="match status" value="1"/>
</dbReference>
<evidence type="ECO:0000313" key="8">
    <source>
        <dbReference type="Proteomes" id="UP000281112"/>
    </source>
</evidence>
<comment type="caution">
    <text evidence="7">The sequence shown here is derived from an EMBL/GenBank/DDBJ whole genome shotgun (WGS) entry which is preliminary data.</text>
</comment>
<comment type="cofactor">
    <cofactor evidence="1">
        <name>Zn(2+)</name>
        <dbReference type="ChEBI" id="CHEBI:29105"/>
    </cofactor>
</comment>
<keyword evidence="8" id="KW-1185">Reference proteome</keyword>
<evidence type="ECO:0000256" key="2">
    <source>
        <dbReference type="ARBA" id="ARBA00007581"/>
    </source>
</evidence>
<keyword evidence="7" id="KW-0223">Dioxygenase</keyword>
<comment type="similarity">
    <text evidence="2">Belongs to the DODA-type extradiol aromatic ring-opening dioxygenase family.</text>
</comment>
<evidence type="ECO:0000313" key="7">
    <source>
        <dbReference type="EMBL" id="RQW64755.1"/>
    </source>
</evidence>
<dbReference type="Proteomes" id="UP000281112">
    <property type="component" value="Unassembled WGS sequence"/>
</dbReference>
<dbReference type="Gene3D" id="3.40.830.10">
    <property type="entry name" value="LigB-like"/>
    <property type="match status" value="1"/>
</dbReference>
<evidence type="ECO:0000256" key="1">
    <source>
        <dbReference type="ARBA" id="ARBA00001947"/>
    </source>
</evidence>
<dbReference type="PANTHER" id="PTHR30096">
    <property type="entry name" value="4,5-DOPA DIOXYGENASE EXTRADIOL-LIKE PROTEIN"/>
    <property type="match status" value="1"/>
</dbReference>
<dbReference type="GO" id="GO:0008270">
    <property type="term" value="F:zinc ion binding"/>
    <property type="evidence" value="ECO:0007669"/>
    <property type="project" value="InterPro"/>
</dbReference>
<protein>
    <submittedName>
        <fullName evidence="7">Dioxygenase</fullName>
    </submittedName>
</protein>
<dbReference type="EMBL" id="RJVQ01000001">
    <property type="protein sequence ID" value="RQW64755.1"/>
    <property type="molecule type" value="Genomic_DNA"/>
</dbReference>
<dbReference type="RefSeq" id="WP_124935406.1">
    <property type="nucleotide sequence ID" value="NZ_RJVQ01000001.1"/>
</dbReference>
<dbReference type="GO" id="GO:0016702">
    <property type="term" value="F:oxidoreductase activity, acting on single donors with incorporation of molecular oxygen, incorporation of two atoms of oxygen"/>
    <property type="evidence" value="ECO:0007669"/>
    <property type="project" value="UniProtKB-ARBA"/>
</dbReference>
<proteinExistence type="inferred from homology"/>
<name>A0A3N9TM92_9VIBR</name>
<keyword evidence="5" id="KW-0560">Oxidoreductase</keyword>
<keyword evidence="3" id="KW-0479">Metal-binding</keyword>